<dbReference type="Gene3D" id="3.30.565.10">
    <property type="entry name" value="Histidine kinase-like ATPase, C-terminal domain"/>
    <property type="match status" value="1"/>
</dbReference>
<feature type="region of interest" description="Disordered" evidence="14">
    <location>
        <begin position="517"/>
        <end position="599"/>
    </location>
</feature>
<evidence type="ECO:0000256" key="11">
    <source>
        <dbReference type="ARBA" id="ARBA00022989"/>
    </source>
</evidence>
<feature type="transmembrane region" description="Helical" evidence="15">
    <location>
        <begin position="18"/>
        <end position="39"/>
    </location>
</feature>
<evidence type="ECO:0000256" key="10">
    <source>
        <dbReference type="ARBA" id="ARBA00022840"/>
    </source>
</evidence>
<dbReference type="PRINTS" id="PR00344">
    <property type="entry name" value="BCTRLSENSOR"/>
</dbReference>
<keyword evidence="13 15" id="KW-0472">Membrane</keyword>
<evidence type="ECO:0000313" key="18">
    <source>
        <dbReference type="Proteomes" id="UP001166784"/>
    </source>
</evidence>
<evidence type="ECO:0000256" key="14">
    <source>
        <dbReference type="SAM" id="MobiDB-lite"/>
    </source>
</evidence>
<dbReference type="InterPro" id="IPR003594">
    <property type="entry name" value="HATPase_dom"/>
</dbReference>
<comment type="catalytic activity">
    <reaction evidence="1">
        <text>ATP + protein L-histidine = ADP + protein N-phospho-L-histidine.</text>
        <dbReference type="EC" id="2.7.13.3"/>
    </reaction>
</comment>
<dbReference type="InterPro" id="IPR029151">
    <property type="entry name" value="Sensor-like_sf"/>
</dbReference>
<evidence type="ECO:0000256" key="4">
    <source>
        <dbReference type="ARBA" id="ARBA00022475"/>
    </source>
</evidence>
<name>A0ABS9T2G3_9ACTN</name>
<feature type="compositionally biased region" description="Basic and acidic residues" evidence="14">
    <location>
        <begin position="67"/>
        <end position="76"/>
    </location>
</feature>
<evidence type="ECO:0000256" key="1">
    <source>
        <dbReference type="ARBA" id="ARBA00000085"/>
    </source>
</evidence>
<reference evidence="17" key="2">
    <citation type="journal article" date="2023" name="Int. J. Syst. Evol. Microbiol.">
        <title>Streptomyces marispadix sp. nov., isolated from marine beach sediment of the Northern Coast of Portugal.</title>
        <authorList>
            <person name="dos Santos J.D.N."/>
            <person name="Vitorino I.R."/>
            <person name="Kallscheuer N."/>
            <person name="Srivastava A."/>
            <person name="Krautwurst S."/>
            <person name="Marz M."/>
            <person name="Jogler C."/>
            <person name="Lobo Da Cunha A."/>
            <person name="Catita J."/>
            <person name="Goncalves H."/>
            <person name="Gonzalez I."/>
            <person name="Reyes F."/>
            <person name="Lage O.M."/>
        </authorList>
    </citation>
    <scope>NUCLEOTIDE SEQUENCE</scope>
    <source>
        <strain evidence="17">M600PL45_2</strain>
    </source>
</reference>
<feature type="compositionally biased region" description="Basic and acidic residues" evidence="14">
    <location>
        <begin position="254"/>
        <end position="278"/>
    </location>
</feature>
<dbReference type="EMBL" id="JAKWJU010000002">
    <property type="protein sequence ID" value="MCH6162716.1"/>
    <property type="molecule type" value="Genomic_DNA"/>
</dbReference>
<dbReference type="Pfam" id="PF17203">
    <property type="entry name" value="sCache_3_2"/>
    <property type="match status" value="1"/>
</dbReference>
<dbReference type="PROSITE" id="PS51257">
    <property type="entry name" value="PROKAR_LIPOPROTEIN"/>
    <property type="match status" value="1"/>
</dbReference>
<keyword evidence="7 15" id="KW-0812">Transmembrane</keyword>
<dbReference type="Pfam" id="PF02518">
    <property type="entry name" value="HATPase_c"/>
    <property type="match status" value="2"/>
</dbReference>
<evidence type="ECO:0000256" key="9">
    <source>
        <dbReference type="ARBA" id="ARBA00022777"/>
    </source>
</evidence>
<dbReference type="Proteomes" id="UP001166784">
    <property type="component" value="Unassembled WGS sequence"/>
</dbReference>
<dbReference type="InterPro" id="IPR036890">
    <property type="entry name" value="HATPase_C_sf"/>
</dbReference>
<evidence type="ECO:0000313" key="17">
    <source>
        <dbReference type="EMBL" id="MCH6162716.1"/>
    </source>
</evidence>
<dbReference type="InterPro" id="IPR050428">
    <property type="entry name" value="TCS_sensor_his_kinase"/>
</dbReference>
<dbReference type="SUPFAM" id="SSF55890">
    <property type="entry name" value="Sporulation response regulatory protein Spo0B"/>
    <property type="match status" value="1"/>
</dbReference>
<dbReference type="EC" id="2.7.13.3" evidence="3"/>
<evidence type="ECO:0000256" key="13">
    <source>
        <dbReference type="ARBA" id="ARBA00023136"/>
    </source>
</evidence>
<keyword evidence="9 17" id="KW-0418">Kinase</keyword>
<organism evidence="17 18">
    <name type="scientific">Streptomyces marispadix</name>
    <dbReference type="NCBI Taxonomy" id="2922868"/>
    <lineage>
        <taxon>Bacteria</taxon>
        <taxon>Bacillati</taxon>
        <taxon>Actinomycetota</taxon>
        <taxon>Actinomycetes</taxon>
        <taxon>Kitasatosporales</taxon>
        <taxon>Streptomycetaceae</taxon>
        <taxon>Streptomyces</taxon>
    </lineage>
</organism>
<evidence type="ECO:0000259" key="16">
    <source>
        <dbReference type="PROSITE" id="PS50109"/>
    </source>
</evidence>
<protein>
    <recommendedName>
        <fullName evidence="3">histidine kinase</fullName>
        <ecNumber evidence="3">2.7.13.3</ecNumber>
    </recommendedName>
</protein>
<dbReference type="InterPro" id="IPR005467">
    <property type="entry name" value="His_kinase_dom"/>
</dbReference>
<evidence type="ECO:0000256" key="15">
    <source>
        <dbReference type="SAM" id="Phobius"/>
    </source>
</evidence>
<dbReference type="SMART" id="SM00387">
    <property type="entry name" value="HATPase_c"/>
    <property type="match status" value="1"/>
</dbReference>
<dbReference type="PROSITE" id="PS50109">
    <property type="entry name" value="HIS_KIN"/>
    <property type="match status" value="1"/>
</dbReference>
<dbReference type="PANTHER" id="PTHR45436:SF5">
    <property type="entry name" value="SENSOR HISTIDINE KINASE TRCS"/>
    <property type="match status" value="1"/>
</dbReference>
<dbReference type="SUPFAM" id="SSF55874">
    <property type="entry name" value="ATPase domain of HSP90 chaperone/DNA topoisomerase II/histidine kinase"/>
    <property type="match status" value="1"/>
</dbReference>
<feature type="transmembrane region" description="Helical" evidence="15">
    <location>
        <begin position="174"/>
        <end position="195"/>
    </location>
</feature>
<evidence type="ECO:0000256" key="8">
    <source>
        <dbReference type="ARBA" id="ARBA00022741"/>
    </source>
</evidence>
<keyword evidence="10" id="KW-0067">ATP-binding</keyword>
<dbReference type="Gene3D" id="3.30.450.20">
    <property type="entry name" value="PAS domain"/>
    <property type="match status" value="2"/>
</dbReference>
<dbReference type="InterPro" id="IPR004358">
    <property type="entry name" value="Sig_transdc_His_kin-like_C"/>
</dbReference>
<evidence type="ECO:0000256" key="7">
    <source>
        <dbReference type="ARBA" id="ARBA00022692"/>
    </source>
</evidence>
<gene>
    <name evidence="17" type="ORF">MMA15_20680</name>
</gene>
<feature type="compositionally biased region" description="Polar residues" evidence="14">
    <location>
        <begin position="477"/>
        <end position="492"/>
    </location>
</feature>
<feature type="domain" description="Histidine kinase" evidence="16">
    <location>
        <begin position="336"/>
        <end position="639"/>
    </location>
</feature>
<dbReference type="InterPro" id="IPR033463">
    <property type="entry name" value="sCache_3"/>
</dbReference>
<comment type="subcellular location">
    <subcellularLocation>
        <location evidence="2">Cell membrane</location>
        <topology evidence="2">Multi-pass membrane protein</topology>
    </subcellularLocation>
</comment>
<dbReference type="PANTHER" id="PTHR45436">
    <property type="entry name" value="SENSOR HISTIDINE KINASE YKOH"/>
    <property type="match status" value="1"/>
</dbReference>
<keyword evidence="12" id="KW-0902">Two-component regulatory system</keyword>
<evidence type="ECO:0000256" key="6">
    <source>
        <dbReference type="ARBA" id="ARBA00022679"/>
    </source>
</evidence>
<keyword evidence="11 15" id="KW-1133">Transmembrane helix</keyword>
<evidence type="ECO:0000256" key="3">
    <source>
        <dbReference type="ARBA" id="ARBA00012438"/>
    </source>
</evidence>
<keyword evidence="6" id="KW-0808">Transferase</keyword>
<keyword evidence="8" id="KW-0547">Nucleotide-binding</keyword>
<dbReference type="GO" id="GO:0016301">
    <property type="term" value="F:kinase activity"/>
    <property type="evidence" value="ECO:0007669"/>
    <property type="project" value="UniProtKB-KW"/>
</dbReference>
<feature type="region of interest" description="Disordered" evidence="14">
    <location>
        <begin position="252"/>
        <end position="282"/>
    </location>
</feature>
<feature type="compositionally biased region" description="Low complexity" evidence="14">
    <location>
        <begin position="564"/>
        <end position="589"/>
    </location>
</feature>
<feature type="compositionally biased region" description="Low complexity" evidence="14">
    <location>
        <begin position="537"/>
        <end position="547"/>
    </location>
</feature>
<sequence>MRTPRAPRPPRSLAGQLFAMQVVLVAAVVAGCAVFAYVTDRMQAEESARHRSSATAGAIARSPSVREAIRGPRPSEELQPYAEKVRHDTGVTFITIMNTEGIRWTHPDPERIGGRFVGHIGQAVKGRTFHETYTGTLGPSVRVVTPIWDHGRVVGLVSAGIAVDTITEELRRQVAALLAVAGGALALGGIGTYVINARLRRHTHGMNAAELSRMHDYHQATLHAVREGLLMLDGQKRVALVNDGARELLGLRGTGRDAGERDARGRDGAGERDRRQGDGEAPVVLGRSVADLGLPRALTGALLASEPRVDEVHLTDDRVIVVNTSPVDGGEQRGTVVTLRDHTELQSLAGELDSVRGFAEALRSQAHESANRLHTVVSLIELGRTDEAVEFATEELELAQALTDEVVAAVAEPVLAALLLGKAAQASERGVELSLSPGSHIDDGLLPPSLPHRDVVTVLGNLIDNAVDAAADSGAAQGTSRQGTSRQGTSRVGVTVCGERDADGATAALLLKVADSGPGVPREAAESVFERGWTTKSPSSSRSSSPSSSPPSSRPDGGQDHGIGASDGDGNHSSNGGGSSTASGTPGNPGNRGDLARGPARGLGLALVRQTVRRHGGTVEVGQGPYGGAEFTVRLPLSGGER</sequence>
<keyword evidence="5" id="KW-0597">Phosphoprotein</keyword>
<keyword evidence="18" id="KW-1185">Reference proteome</keyword>
<feature type="region of interest" description="Disordered" evidence="14">
    <location>
        <begin position="474"/>
        <end position="493"/>
    </location>
</feature>
<keyword evidence="4" id="KW-1003">Cell membrane</keyword>
<evidence type="ECO:0000256" key="12">
    <source>
        <dbReference type="ARBA" id="ARBA00023012"/>
    </source>
</evidence>
<reference evidence="17" key="1">
    <citation type="submission" date="2022-03" db="EMBL/GenBank/DDBJ databases">
        <authorList>
            <person name="Santos J.D.N."/>
            <person name="Kallscheuer N."/>
            <person name="Jogler C."/>
            <person name="Lage O.M."/>
        </authorList>
    </citation>
    <scope>NUCLEOTIDE SEQUENCE</scope>
    <source>
        <strain evidence="17">M600PL45_2</strain>
    </source>
</reference>
<accession>A0ABS9T2G3</accession>
<evidence type="ECO:0000256" key="2">
    <source>
        <dbReference type="ARBA" id="ARBA00004651"/>
    </source>
</evidence>
<comment type="caution">
    <text evidence="17">The sequence shown here is derived from an EMBL/GenBank/DDBJ whole genome shotgun (WGS) entry which is preliminary data.</text>
</comment>
<evidence type="ECO:0000256" key="5">
    <source>
        <dbReference type="ARBA" id="ARBA00022553"/>
    </source>
</evidence>
<feature type="region of interest" description="Disordered" evidence="14">
    <location>
        <begin position="47"/>
        <end position="77"/>
    </location>
</feature>
<dbReference type="InterPro" id="IPR016120">
    <property type="entry name" value="Sig_transdc_His_kin_SpoOB"/>
</dbReference>
<proteinExistence type="predicted"/>
<dbReference type="RefSeq" id="WP_241061630.1">
    <property type="nucleotide sequence ID" value="NZ_JAKWJU010000002.1"/>
</dbReference>
<dbReference type="SUPFAM" id="SSF103190">
    <property type="entry name" value="Sensory domain-like"/>
    <property type="match status" value="1"/>
</dbReference>